<name>A0ABV9E0Q3_9ACTN</name>
<accession>A0ABV9E0Q3</accession>
<feature type="region of interest" description="Disordered" evidence="4">
    <location>
        <begin position="146"/>
        <end position="182"/>
    </location>
</feature>
<protein>
    <submittedName>
        <fullName evidence="6">Lrp/AsnC family transcriptional regulator</fullName>
    </submittedName>
</protein>
<dbReference type="InterPro" id="IPR019888">
    <property type="entry name" value="Tscrpt_reg_AsnC-like"/>
</dbReference>
<dbReference type="InterPro" id="IPR036388">
    <property type="entry name" value="WH-like_DNA-bd_sf"/>
</dbReference>
<dbReference type="InterPro" id="IPR011008">
    <property type="entry name" value="Dimeric_a/b-barrel"/>
</dbReference>
<dbReference type="Gene3D" id="1.10.10.10">
    <property type="entry name" value="Winged helix-like DNA-binding domain superfamily/Winged helix DNA-binding domain"/>
    <property type="match status" value="1"/>
</dbReference>
<evidence type="ECO:0000256" key="1">
    <source>
        <dbReference type="ARBA" id="ARBA00023015"/>
    </source>
</evidence>
<dbReference type="PANTHER" id="PTHR30154:SF45">
    <property type="entry name" value="TRANSCRIPTIONAL REGULATORY PROTEIN (PROBABLY ASNC-FAMILY)-RELATED"/>
    <property type="match status" value="1"/>
</dbReference>
<dbReference type="PROSITE" id="PS50956">
    <property type="entry name" value="HTH_ASNC_2"/>
    <property type="match status" value="1"/>
</dbReference>
<dbReference type="Pfam" id="PF13404">
    <property type="entry name" value="HTH_AsnC-type"/>
    <property type="match status" value="1"/>
</dbReference>
<dbReference type="InterPro" id="IPR019887">
    <property type="entry name" value="Tscrpt_reg_AsnC/Lrp_C"/>
</dbReference>
<dbReference type="SUPFAM" id="SSF54909">
    <property type="entry name" value="Dimeric alpha+beta barrel"/>
    <property type="match status" value="1"/>
</dbReference>
<dbReference type="EMBL" id="JBHSFQ010000018">
    <property type="protein sequence ID" value="MFC4563775.1"/>
    <property type="molecule type" value="Genomic_DNA"/>
</dbReference>
<dbReference type="Pfam" id="PF01037">
    <property type="entry name" value="AsnC_trans_reg"/>
    <property type="match status" value="1"/>
</dbReference>
<dbReference type="Gene3D" id="3.30.70.920">
    <property type="match status" value="1"/>
</dbReference>
<evidence type="ECO:0000256" key="3">
    <source>
        <dbReference type="ARBA" id="ARBA00023163"/>
    </source>
</evidence>
<dbReference type="SMART" id="SM00344">
    <property type="entry name" value="HTH_ASNC"/>
    <property type="match status" value="1"/>
</dbReference>
<feature type="domain" description="HTH asnC-type" evidence="5">
    <location>
        <begin position="3"/>
        <end position="64"/>
    </location>
</feature>
<evidence type="ECO:0000256" key="2">
    <source>
        <dbReference type="ARBA" id="ARBA00023125"/>
    </source>
</evidence>
<keyword evidence="3" id="KW-0804">Transcription</keyword>
<comment type="caution">
    <text evidence="6">The sequence shown here is derived from an EMBL/GenBank/DDBJ whole genome shotgun (WGS) entry which is preliminary data.</text>
</comment>
<reference evidence="7" key="1">
    <citation type="journal article" date="2019" name="Int. J. Syst. Evol. Microbiol.">
        <title>The Global Catalogue of Microorganisms (GCM) 10K type strain sequencing project: providing services to taxonomists for standard genome sequencing and annotation.</title>
        <authorList>
            <consortium name="The Broad Institute Genomics Platform"/>
            <consortium name="The Broad Institute Genome Sequencing Center for Infectious Disease"/>
            <person name="Wu L."/>
            <person name="Ma J."/>
        </authorList>
    </citation>
    <scope>NUCLEOTIDE SEQUENCE [LARGE SCALE GENOMIC DNA]</scope>
    <source>
        <strain evidence="7">XZYJ18</strain>
    </source>
</reference>
<organism evidence="6 7">
    <name type="scientific">Nocardiopsis mangrovi</name>
    <dbReference type="NCBI Taxonomy" id="1179818"/>
    <lineage>
        <taxon>Bacteria</taxon>
        <taxon>Bacillati</taxon>
        <taxon>Actinomycetota</taxon>
        <taxon>Actinomycetes</taxon>
        <taxon>Streptosporangiales</taxon>
        <taxon>Nocardiopsidaceae</taxon>
        <taxon>Nocardiopsis</taxon>
    </lineage>
</organism>
<dbReference type="PROSITE" id="PS00519">
    <property type="entry name" value="HTH_ASNC_1"/>
    <property type="match status" value="1"/>
</dbReference>
<evidence type="ECO:0000313" key="6">
    <source>
        <dbReference type="EMBL" id="MFC4563775.1"/>
    </source>
</evidence>
<keyword evidence="2" id="KW-0238">DNA-binding</keyword>
<dbReference type="PRINTS" id="PR00033">
    <property type="entry name" value="HTHASNC"/>
</dbReference>
<sequence>MRLDPLDEQIIRILRQDGRRSFAAIGAVVGLSAPATQRRVARLVANGAITGFTAVVAPAALGWGTEAYVELHCSGQPRPDLLAADLERIAEVVAACTITGDADALLRVRATDVRHFENVLERLTALPYVSHTKTALVLSPLFERDGHVADAPGPEPALADTPPGEQREDPPPAPPRATRRTP</sequence>
<evidence type="ECO:0000256" key="4">
    <source>
        <dbReference type="SAM" id="MobiDB-lite"/>
    </source>
</evidence>
<dbReference type="InterPro" id="IPR036390">
    <property type="entry name" value="WH_DNA-bd_sf"/>
</dbReference>
<dbReference type="Proteomes" id="UP001595923">
    <property type="component" value="Unassembled WGS sequence"/>
</dbReference>
<evidence type="ECO:0000259" key="5">
    <source>
        <dbReference type="PROSITE" id="PS50956"/>
    </source>
</evidence>
<evidence type="ECO:0000313" key="7">
    <source>
        <dbReference type="Proteomes" id="UP001595923"/>
    </source>
</evidence>
<keyword evidence="1" id="KW-0805">Transcription regulation</keyword>
<dbReference type="RefSeq" id="WP_378576339.1">
    <property type="nucleotide sequence ID" value="NZ_JBHSFQ010000018.1"/>
</dbReference>
<keyword evidence="7" id="KW-1185">Reference proteome</keyword>
<dbReference type="SUPFAM" id="SSF46785">
    <property type="entry name" value="Winged helix' DNA-binding domain"/>
    <property type="match status" value="1"/>
</dbReference>
<dbReference type="InterPro" id="IPR000485">
    <property type="entry name" value="AsnC-type_HTH_dom"/>
</dbReference>
<dbReference type="PANTHER" id="PTHR30154">
    <property type="entry name" value="LEUCINE-RESPONSIVE REGULATORY PROTEIN"/>
    <property type="match status" value="1"/>
</dbReference>
<proteinExistence type="predicted"/>
<gene>
    <name evidence="6" type="ORF">ACFO4E_18095</name>
</gene>
<dbReference type="InterPro" id="IPR019885">
    <property type="entry name" value="Tscrpt_reg_HTH_AsnC-type_CS"/>
</dbReference>